<proteinExistence type="predicted"/>
<accession>A0ACB1AWV1</accession>
<dbReference type="Proteomes" id="UP001497535">
    <property type="component" value="Unassembled WGS sequence"/>
</dbReference>
<evidence type="ECO:0000313" key="2">
    <source>
        <dbReference type="Proteomes" id="UP001497535"/>
    </source>
</evidence>
<organism evidence="1 2">
    <name type="scientific">Meloidogyne enterolobii</name>
    <name type="common">Root-knot nematode worm</name>
    <name type="synonym">Meloidogyne mayaguensis</name>
    <dbReference type="NCBI Taxonomy" id="390850"/>
    <lineage>
        <taxon>Eukaryota</taxon>
        <taxon>Metazoa</taxon>
        <taxon>Ecdysozoa</taxon>
        <taxon>Nematoda</taxon>
        <taxon>Chromadorea</taxon>
        <taxon>Rhabditida</taxon>
        <taxon>Tylenchina</taxon>
        <taxon>Tylenchomorpha</taxon>
        <taxon>Tylenchoidea</taxon>
        <taxon>Meloidogynidae</taxon>
        <taxon>Meloidogyninae</taxon>
        <taxon>Meloidogyne</taxon>
    </lineage>
</organism>
<gene>
    <name evidence="1" type="ORF">MENTE1834_LOCUS42812</name>
</gene>
<dbReference type="EMBL" id="CAVMJV010000114">
    <property type="protein sequence ID" value="CAK5103682.1"/>
    <property type="molecule type" value="Genomic_DNA"/>
</dbReference>
<name>A0ACB1AWV1_MELEN</name>
<evidence type="ECO:0000313" key="1">
    <source>
        <dbReference type="EMBL" id="CAK5103682.1"/>
    </source>
</evidence>
<sequence>MRWTFMELIPFAALGIFGGLLGSLFIWSNIKWCAYRKNTQWLGQNPIYEVLVVSAVTGALSFFNPYTRKSASSLIKQLFDRCGPEDYGQNLCDYNRNFTFGQVVDKVDDNYHTGDLGSGLQTAIFQLVMALFAKLLFTIFTFGVKVPSGLFVPSLAMGAIAGRLLGIKVEGLTYALQQQYPKSDLWTCRIGRDCVMPGLYAMVGAAAVLGGVTRFFFGKFFWVVFSRVGQNDTGIGQPETEIDRYSRTRYRDRYHHFEPRPIPRNDTDRDPQKFLFYVKKYV</sequence>
<comment type="caution">
    <text evidence="1">The sequence shown here is derived from an EMBL/GenBank/DDBJ whole genome shotgun (WGS) entry which is preliminary data.</text>
</comment>
<reference evidence="1" key="1">
    <citation type="submission" date="2023-11" db="EMBL/GenBank/DDBJ databases">
        <authorList>
            <person name="Poullet M."/>
        </authorList>
    </citation>
    <scope>NUCLEOTIDE SEQUENCE</scope>
    <source>
        <strain evidence="1">E1834</strain>
    </source>
</reference>
<keyword evidence="2" id="KW-1185">Reference proteome</keyword>
<protein>
    <submittedName>
        <fullName evidence="1">Uncharacterized protein</fullName>
    </submittedName>
</protein>